<dbReference type="PROSITE" id="PS51194">
    <property type="entry name" value="HELICASE_CTER"/>
    <property type="match status" value="1"/>
</dbReference>
<feature type="compositionally biased region" description="Acidic residues" evidence="11">
    <location>
        <begin position="538"/>
        <end position="558"/>
    </location>
</feature>
<evidence type="ECO:0000313" key="14">
    <source>
        <dbReference type="EMBL" id="BBM97798.1"/>
    </source>
</evidence>
<dbReference type="Pfam" id="PF00271">
    <property type="entry name" value="Helicase_C"/>
    <property type="match status" value="1"/>
</dbReference>
<feature type="region of interest" description="Disordered" evidence="11">
    <location>
        <begin position="89"/>
        <end position="110"/>
    </location>
</feature>
<evidence type="ECO:0000256" key="1">
    <source>
        <dbReference type="ARBA" id="ARBA00004123"/>
    </source>
</evidence>
<feature type="compositionally biased region" description="Basic and acidic residues" evidence="11">
    <location>
        <begin position="1020"/>
        <end position="1042"/>
    </location>
</feature>
<evidence type="ECO:0000256" key="9">
    <source>
        <dbReference type="ARBA" id="ARBA00023204"/>
    </source>
</evidence>
<keyword evidence="7" id="KW-0067">ATP-binding</keyword>
<feature type="region of interest" description="Disordered" evidence="11">
    <location>
        <begin position="1016"/>
        <end position="1054"/>
    </location>
</feature>
<dbReference type="Proteomes" id="UP001162541">
    <property type="component" value="Chromosome 1"/>
</dbReference>
<dbReference type="Gene3D" id="3.40.50.300">
    <property type="entry name" value="P-loop containing nucleotide triphosphate hydrolases"/>
    <property type="match status" value="1"/>
</dbReference>
<name>A0A176VZ28_MARPO</name>
<feature type="compositionally biased region" description="Polar residues" evidence="11">
    <location>
        <begin position="1314"/>
        <end position="1342"/>
    </location>
</feature>
<evidence type="ECO:0000256" key="4">
    <source>
        <dbReference type="ARBA" id="ARBA00022763"/>
    </source>
</evidence>
<reference evidence="15 16" key="1">
    <citation type="submission" date="2016-03" db="EMBL/GenBank/DDBJ databases">
        <title>Mechanisms controlling the formation of the plant cell surface in tip-growing cells are functionally conserved among land plants.</title>
        <authorList>
            <person name="Honkanen S."/>
            <person name="Jones V.A."/>
            <person name="Morieri G."/>
            <person name="Champion C."/>
            <person name="Hetherington A.J."/>
            <person name="Kelly S."/>
            <person name="Saint-Marcoux D."/>
            <person name="Proust H."/>
            <person name="Prescott H."/>
            <person name="Dolan L."/>
        </authorList>
    </citation>
    <scope>NUCLEOTIDE SEQUENCE [LARGE SCALE GENOMIC DNA]</scope>
    <source>
        <strain evidence="16">cv. Tak-1 and cv. Tak-2</strain>
        <tissue evidence="15">Whole gametophyte</tissue>
    </source>
</reference>
<evidence type="ECO:0000256" key="6">
    <source>
        <dbReference type="ARBA" id="ARBA00022806"/>
    </source>
</evidence>
<gene>
    <name evidence="15" type="ORF">AXG93_1298s1080</name>
    <name evidence="14" type="ORF">Mp_1g08410</name>
</gene>
<keyword evidence="8" id="KW-0238">DNA-binding</keyword>
<keyword evidence="6" id="KW-0347">Helicase</keyword>
<dbReference type="EMBL" id="LVLJ01002261">
    <property type="protein sequence ID" value="OAE26069.1"/>
    <property type="molecule type" value="Genomic_DNA"/>
</dbReference>
<keyword evidence="16" id="KW-1185">Reference proteome</keyword>
<feature type="compositionally biased region" description="Basic residues" evidence="11">
    <location>
        <begin position="346"/>
        <end position="358"/>
    </location>
</feature>
<feature type="compositionally biased region" description="Acidic residues" evidence="11">
    <location>
        <begin position="403"/>
        <end position="415"/>
    </location>
</feature>
<dbReference type="Pfam" id="PF00176">
    <property type="entry name" value="SNF2-rel_dom"/>
    <property type="match status" value="1"/>
</dbReference>
<evidence type="ECO:0000256" key="2">
    <source>
        <dbReference type="ARBA" id="ARBA00007025"/>
    </source>
</evidence>
<dbReference type="Gene3D" id="3.40.50.10810">
    <property type="entry name" value="Tandem AAA-ATPase domain"/>
    <property type="match status" value="2"/>
</dbReference>
<evidence type="ECO:0000259" key="12">
    <source>
        <dbReference type="PROSITE" id="PS51192"/>
    </source>
</evidence>
<feature type="region of interest" description="Disordered" evidence="11">
    <location>
        <begin position="1226"/>
        <end position="1245"/>
    </location>
</feature>
<dbReference type="EMBL" id="AP019866">
    <property type="protein sequence ID" value="BBM97798.1"/>
    <property type="molecule type" value="Genomic_DNA"/>
</dbReference>
<feature type="domain" description="Helicase C-terminal" evidence="13">
    <location>
        <begin position="807"/>
        <end position="966"/>
    </location>
</feature>
<keyword evidence="4" id="KW-0227">DNA damage</keyword>
<feature type="region of interest" description="Disordered" evidence="11">
    <location>
        <begin position="1253"/>
        <end position="1342"/>
    </location>
</feature>
<dbReference type="InterPro" id="IPR014001">
    <property type="entry name" value="Helicase_ATP-bd"/>
</dbReference>
<dbReference type="CDD" id="cd22254">
    <property type="entry name" value="CSB_WHD"/>
    <property type="match status" value="1"/>
</dbReference>
<feature type="region of interest" description="Disordered" evidence="11">
    <location>
        <begin position="153"/>
        <end position="183"/>
    </location>
</feature>
<dbReference type="Proteomes" id="UP000077202">
    <property type="component" value="Unassembled WGS sequence"/>
</dbReference>
<organism evidence="15 16">
    <name type="scientific">Marchantia polymorpha subsp. ruderalis</name>
    <dbReference type="NCBI Taxonomy" id="1480154"/>
    <lineage>
        <taxon>Eukaryota</taxon>
        <taxon>Viridiplantae</taxon>
        <taxon>Streptophyta</taxon>
        <taxon>Embryophyta</taxon>
        <taxon>Marchantiophyta</taxon>
        <taxon>Marchantiopsida</taxon>
        <taxon>Marchantiidae</taxon>
        <taxon>Marchantiales</taxon>
        <taxon>Marchantiaceae</taxon>
        <taxon>Marchantia</taxon>
    </lineage>
</organism>
<sequence length="1412" mass="155784">MAANADEELLAQLGVTAARPDEYERLVIEQAQELAGTSVVEENVDAALGFLQGEEDPKCRERRVRIQTILSHLDKEIAAVEDSRVAFASSSNSADEEPQEKANGVGTSKGKKVQRKKSVIAEDGGAAMHLAILDERLASLNAKRKKLGGQLKILENSNADRHGKKKIKQGEESHSSAAPSRASKKVALLCDDDEFDAALDAENARIRNRRVVPKPPRKAKALTFIEDDDFDAALDAATGSGFVESEREKLIREGVITPFSRVEGFEKRVHVRSRNVAPADEDNELVRRSIANATASMAAHMKSRPATKLLDSSELPEPELPTREFRLLRTPLRRVTAAADGSEKKPKAKSKSGVKRKRPQPDSKYRRRHEASSSDEDDSNPESNGVKSTKRSRRTSDGNAGELLEEEGLDDEFEDDEECDVALDGGLKIPGVIYHKLFDYQKTGVKWMWELHCQKSGGIIGDEMGLGKTIQVTAFLAALHYSGLYRPSIIICPVTLLRQWKREVKKWYAPFKAEILHDSAVKGHLHQTKKKNEVREEGECDEENGSEVEDELDEEEEEEKKNSEDDEALKGKKPKNRAERWNAMIDRVTNSESGLLITTYEQLRINRERLLDINWGYAVLDEGHRIRNPDAEITLVCKQLQTIHRIIMTGAPIQNRLTELWSLFDFVFPGKLGVLPVFQAQFSLPIQIGGYANATPLQVSTAYKCAAVLRELILPYLLRRMKVDVKANLPKKTEHVLFCKLTQEQRSAYRAFLGSSEVEQIIEGSRNSLFGIDILRKICNHPDLLEREHSAGHPDYGNPVRCGKMKLVGPILGLWKKQGHRVLLFTQTQQMLDIIESFAVAQGYEYRRMDGCTPVKQRMYLIDEFNDSEQVFLFIMTTKVGGLGTNLTGANRVIIFDPDWNPSTDMQARERAWRIGQKKDVTIYRLITQGTIEEKVYHRQIYKHFLTNKILKDPQQRRIFKSRDLQDLFTLQEDKVGTAGTETAALFGDSVENLMGLTEAEAKKVNDETLVALCNPKGMNDVEGKEEGSVLDSTSDRSKDNVEGEQEETEEEESRILKDLFEANGIHSAMDHDAILGVSETEKARVDIEADRVAKRAADAIRQSRMIRASDDVAVPTWTGRHGEAGAPSNVRRKFGSTTNSRLVARSTAVTVSSAQTGSVLNVRTDVSSNARFSAGVAAGSGVGRALTSSDVLNRMRERNMGAIGAGMESAGPRSQVSTSSLVANRFGRGSAPRGGLSFQTPPLGRVLTSSSLAQQNVQPSSGRGSASPNGPGVNASATQIGAGQGSPVRTLASRSGQIPVGGSPIRTIGRMTPGTQNSPLSSTGGREGANSSNPITDSTQLPPESEQLLSQIKIYLEQNQGSVPSAVIANHFKNLIPPKDFPLFRRLLRVVATLAQGDGECSMWTLKPKPT</sequence>
<dbReference type="PANTHER" id="PTHR45629">
    <property type="entry name" value="SNF2/RAD54 FAMILY MEMBER"/>
    <property type="match status" value="1"/>
</dbReference>
<reference evidence="17" key="3">
    <citation type="journal article" date="2020" name="Curr. Biol.">
        <title>Chromatin organization in early land plants reveals an ancestral association between H3K27me3, transposons, and constitutive heterochromatin.</title>
        <authorList>
            <person name="Montgomery S.A."/>
            <person name="Tanizawa Y."/>
            <person name="Galik B."/>
            <person name="Wang N."/>
            <person name="Ito T."/>
            <person name="Mochizuki T."/>
            <person name="Akimcheva S."/>
            <person name="Bowman J.L."/>
            <person name="Cognat V."/>
            <person name="Marechal-Drouard L."/>
            <person name="Ekker H."/>
            <person name="Hong S.F."/>
            <person name="Kohchi T."/>
            <person name="Lin S.S."/>
            <person name="Liu L.D."/>
            <person name="Nakamura Y."/>
            <person name="Valeeva L.R."/>
            <person name="Shakirov E.V."/>
            <person name="Shippen D.E."/>
            <person name="Wei W.L."/>
            <person name="Yagura M."/>
            <person name="Yamaoka S."/>
            <person name="Yamato K.T."/>
            <person name="Liu C."/>
            <person name="Berger F."/>
        </authorList>
    </citation>
    <scope>NUCLEOTIDE SEQUENCE [LARGE SCALE GENOMIC DNA]</scope>
    <source>
        <strain evidence="17">Tak-1</strain>
    </source>
</reference>
<dbReference type="InterPro" id="IPR038718">
    <property type="entry name" value="SNF2-like_sf"/>
</dbReference>
<comment type="similarity">
    <text evidence="2">Belongs to the SNF2/RAD54 helicase family.</text>
</comment>
<evidence type="ECO:0000256" key="3">
    <source>
        <dbReference type="ARBA" id="ARBA00022741"/>
    </source>
</evidence>
<dbReference type="InterPro" id="IPR000330">
    <property type="entry name" value="SNF2_N"/>
</dbReference>
<dbReference type="GO" id="GO:0016787">
    <property type="term" value="F:hydrolase activity"/>
    <property type="evidence" value="ECO:0007669"/>
    <property type="project" value="UniProtKB-KW"/>
</dbReference>
<feature type="compositionally biased region" description="Acidic residues" evidence="11">
    <location>
        <begin position="1043"/>
        <end position="1053"/>
    </location>
</feature>
<dbReference type="InterPro" id="IPR049730">
    <property type="entry name" value="SNF2/RAD54-like_C"/>
</dbReference>
<keyword evidence="5" id="KW-0378">Hydrolase</keyword>
<dbReference type="InterPro" id="IPR027417">
    <property type="entry name" value="P-loop_NTPase"/>
</dbReference>
<dbReference type="InterPro" id="IPR001650">
    <property type="entry name" value="Helicase_C-like"/>
</dbReference>
<dbReference type="SUPFAM" id="SSF52540">
    <property type="entry name" value="P-loop containing nucleoside triphosphate hydrolases"/>
    <property type="match status" value="2"/>
</dbReference>
<dbReference type="GO" id="GO:0005634">
    <property type="term" value="C:nucleus"/>
    <property type="evidence" value="ECO:0007669"/>
    <property type="project" value="TreeGrafter"/>
</dbReference>
<evidence type="ECO:0000256" key="7">
    <source>
        <dbReference type="ARBA" id="ARBA00022840"/>
    </source>
</evidence>
<evidence type="ECO:0000313" key="17">
    <source>
        <dbReference type="Proteomes" id="UP001162541"/>
    </source>
</evidence>
<accession>A0A176VZ28</accession>
<feature type="region of interest" description="Disordered" evidence="11">
    <location>
        <begin position="298"/>
        <end position="415"/>
    </location>
</feature>
<keyword evidence="9" id="KW-0234">DNA repair</keyword>
<dbReference type="PROSITE" id="PS51192">
    <property type="entry name" value="HELICASE_ATP_BIND_1"/>
    <property type="match status" value="1"/>
</dbReference>
<evidence type="ECO:0000313" key="16">
    <source>
        <dbReference type="Proteomes" id="UP000077202"/>
    </source>
</evidence>
<feature type="domain" description="Helicase ATP-binding" evidence="12">
    <location>
        <begin position="449"/>
        <end position="670"/>
    </location>
</feature>
<dbReference type="InterPro" id="IPR058951">
    <property type="entry name" value="WHD_Rad26_CSB-like"/>
</dbReference>
<keyword evidence="3" id="KW-0547">Nucleotide-binding</keyword>
<dbReference type="PANTHER" id="PTHR45629:SF7">
    <property type="entry name" value="DNA EXCISION REPAIR PROTEIN ERCC-6-RELATED"/>
    <property type="match status" value="1"/>
</dbReference>
<evidence type="ECO:0000256" key="10">
    <source>
        <dbReference type="ARBA" id="ARBA00023242"/>
    </source>
</evidence>
<dbReference type="SMART" id="SM00490">
    <property type="entry name" value="HELICc"/>
    <property type="match status" value="1"/>
</dbReference>
<dbReference type="SMART" id="SM00487">
    <property type="entry name" value="DEXDc"/>
    <property type="match status" value="1"/>
</dbReference>
<protein>
    <submittedName>
        <fullName evidence="15">Uncharacterized protein</fullName>
    </submittedName>
</protein>
<evidence type="ECO:0000256" key="8">
    <source>
        <dbReference type="ARBA" id="ARBA00023125"/>
    </source>
</evidence>
<dbReference type="CDD" id="cd18000">
    <property type="entry name" value="DEXHc_ERCC6"/>
    <property type="match status" value="1"/>
</dbReference>
<evidence type="ECO:0000256" key="5">
    <source>
        <dbReference type="ARBA" id="ARBA00022801"/>
    </source>
</evidence>
<dbReference type="CDD" id="cd18793">
    <property type="entry name" value="SF2_C_SNF"/>
    <property type="match status" value="1"/>
</dbReference>
<reference evidence="14" key="2">
    <citation type="journal article" date="2019" name="Curr. Biol.">
        <title>Chromatin organization in early land plants reveals an ancestral association between H3K27me3, transposons, and constitutive heterochromatin.</title>
        <authorList>
            <person name="Montgomery S.A."/>
            <person name="Tanizawa Y."/>
            <person name="Galik B."/>
            <person name="Wang N."/>
            <person name="Ito T."/>
            <person name="Mochizuki T."/>
            <person name="Akimcheva S."/>
            <person name="Bowman J."/>
            <person name="Cognat V."/>
            <person name="Drouard L."/>
            <person name="Ekker H."/>
            <person name="Houng S."/>
            <person name="Kohchi T."/>
            <person name="Lin S."/>
            <person name="Liu L.D."/>
            <person name="Nakamura Y."/>
            <person name="Valeeva L.R."/>
            <person name="Shakirov E.V."/>
            <person name="Shippen D.E."/>
            <person name="Wei W."/>
            <person name="Yagura M."/>
            <person name="Yamaoka S."/>
            <person name="Yamato K.T."/>
            <person name="Liu C."/>
            <person name="Berger F."/>
        </authorList>
    </citation>
    <scope>NUCLEOTIDE SEQUENCE [LARGE SCALE GENOMIC DNA]</scope>
    <source>
        <strain evidence="14">Tak-1</strain>
    </source>
</reference>
<evidence type="ECO:0000313" key="15">
    <source>
        <dbReference type="EMBL" id="OAE26069.1"/>
    </source>
</evidence>
<evidence type="ECO:0000259" key="13">
    <source>
        <dbReference type="PROSITE" id="PS51194"/>
    </source>
</evidence>
<dbReference type="GO" id="GO:0008094">
    <property type="term" value="F:ATP-dependent activity, acting on DNA"/>
    <property type="evidence" value="ECO:0007669"/>
    <property type="project" value="TreeGrafter"/>
</dbReference>
<feature type="compositionally biased region" description="Polar residues" evidence="11">
    <location>
        <begin position="1253"/>
        <end position="1269"/>
    </location>
</feature>
<dbReference type="GO" id="GO:0006283">
    <property type="term" value="P:transcription-coupled nucleotide-excision repair"/>
    <property type="evidence" value="ECO:0007669"/>
    <property type="project" value="TreeGrafter"/>
</dbReference>
<dbReference type="InterPro" id="IPR050496">
    <property type="entry name" value="SNF2_RAD54_helicase_repair"/>
</dbReference>
<keyword evidence="10" id="KW-0539">Nucleus</keyword>
<feature type="region of interest" description="Disordered" evidence="11">
    <location>
        <begin position="526"/>
        <end position="575"/>
    </location>
</feature>
<evidence type="ECO:0000256" key="11">
    <source>
        <dbReference type="SAM" id="MobiDB-lite"/>
    </source>
</evidence>
<dbReference type="Pfam" id="PF25875">
    <property type="entry name" value="WHD_Rad26_CSB"/>
    <property type="match status" value="1"/>
</dbReference>
<comment type="subcellular location">
    <subcellularLocation>
        <location evidence="1">Nucleus</location>
    </subcellularLocation>
</comment>
<dbReference type="FunFam" id="3.40.50.10810:FF:000034">
    <property type="entry name" value="Protein CHROMATIN REMODELING 8"/>
    <property type="match status" value="1"/>
</dbReference>
<proteinExistence type="inferred from homology"/>
<dbReference type="GO" id="GO:0005524">
    <property type="term" value="F:ATP binding"/>
    <property type="evidence" value="ECO:0007669"/>
    <property type="project" value="InterPro"/>
</dbReference>